<dbReference type="AlphaFoldDB" id="A0A423U4J9"/>
<reference evidence="14 15" key="1">
    <citation type="submission" date="2018-04" db="EMBL/GenBank/DDBJ databases">
        <authorList>
            <person name="Zhang X."/>
            <person name="Yuan J."/>
            <person name="Li F."/>
            <person name="Xiang J."/>
        </authorList>
    </citation>
    <scope>NUCLEOTIDE SEQUENCE [LARGE SCALE GENOMIC DNA]</scope>
    <source>
        <tissue evidence="14">Muscle</tissue>
    </source>
</reference>
<dbReference type="GO" id="GO:0016477">
    <property type="term" value="P:cell migration"/>
    <property type="evidence" value="ECO:0007669"/>
    <property type="project" value="TreeGrafter"/>
</dbReference>
<protein>
    <submittedName>
        <fullName evidence="14">Putative glypican-5-like</fullName>
    </submittedName>
</protein>
<comment type="caution">
    <text evidence="14">The sequence shown here is derived from an EMBL/GenBank/DDBJ whole genome shotgun (WGS) entry which is preliminary data.</text>
</comment>
<evidence type="ECO:0000256" key="13">
    <source>
        <dbReference type="SAM" id="MobiDB-lite"/>
    </source>
</evidence>
<keyword evidence="4 12" id="KW-0336">GPI-anchor</keyword>
<evidence type="ECO:0000256" key="11">
    <source>
        <dbReference type="RuleBase" id="RU003518"/>
    </source>
</evidence>
<gene>
    <name evidence="14" type="ORF">C7M84_023208</name>
</gene>
<evidence type="ECO:0000256" key="4">
    <source>
        <dbReference type="ARBA" id="ARBA00022622"/>
    </source>
</evidence>
<evidence type="ECO:0000313" key="14">
    <source>
        <dbReference type="EMBL" id="ROT83609.1"/>
    </source>
</evidence>
<evidence type="ECO:0000256" key="5">
    <source>
        <dbReference type="ARBA" id="ARBA00022729"/>
    </source>
</evidence>
<keyword evidence="6 12" id="KW-0654">Proteoglycan</keyword>
<dbReference type="Proteomes" id="UP000283509">
    <property type="component" value="Unassembled WGS sequence"/>
</dbReference>
<evidence type="ECO:0000256" key="8">
    <source>
        <dbReference type="ARBA" id="ARBA00023180"/>
    </source>
</evidence>
<evidence type="ECO:0000313" key="15">
    <source>
        <dbReference type="Proteomes" id="UP000283509"/>
    </source>
</evidence>
<dbReference type="STRING" id="6689.A0A423U4J9"/>
<keyword evidence="3" id="KW-1003">Cell membrane</keyword>
<keyword evidence="7 12" id="KW-0472">Membrane</keyword>
<evidence type="ECO:0000256" key="1">
    <source>
        <dbReference type="ARBA" id="ARBA00004609"/>
    </source>
</evidence>
<evidence type="ECO:0000256" key="10">
    <source>
        <dbReference type="ARBA" id="ARBA00023288"/>
    </source>
</evidence>
<dbReference type="PANTHER" id="PTHR10822:SF29">
    <property type="entry name" value="DIVISION ABNORMALLY DELAYED PROTEIN"/>
    <property type="match status" value="1"/>
</dbReference>
<keyword evidence="8" id="KW-0325">Glycoprotein</keyword>
<proteinExistence type="inferred from homology"/>
<dbReference type="PANTHER" id="PTHR10822">
    <property type="entry name" value="GLYPICAN"/>
    <property type="match status" value="1"/>
</dbReference>
<organism evidence="14 15">
    <name type="scientific">Penaeus vannamei</name>
    <name type="common">Whiteleg shrimp</name>
    <name type="synonym">Litopenaeus vannamei</name>
    <dbReference type="NCBI Taxonomy" id="6689"/>
    <lineage>
        <taxon>Eukaryota</taxon>
        <taxon>Metazoa</taxon>
        <taxon>Ecdysozoa</taxon>
        <taxon>Arthropoda</taxon>
        <taxon>Crustacea</taxon>
        <taxon>Multicrustacea</taxon>
        <taxon>Malacostraca</taxon>
        <taxon>Eumalacostraca</taxon>
        <taxon>Eucarida</taxon>
        <taxon>Decapoda</taxon>
        <taxon>Dendrobranchiata</taxon>
        <taxon>Penaeoidea</taxon>
        <taxon>Penaeidae</taxon>
        <taxon>Penaeus</taxon>
    </lineage>
</organism>
<evidence type="ECO:0000256" key="6">
    <source>
        <dbReference type="ARBA" id="ARBA00022974"/>
    </source>
</evidence>
<reference evidence="14 15" key="2">
    <citation type="submission" date="2019-01" db="EMBL/GenBank/DDBJ databases">
        <title>The decoding of complex shrimp genome reveals the adaptation for benthos swimmer, frequently molting mechanism and breeding impact on genome.</title>
        <authorList>
            <person name="Sun Y."/>
            <person name="Gao Y."/>
            <person name="Yu Y."/>
        </authorList>
    </citation>
    <scope>NUCLEOTIDE SEQUENCE [LARGE SCALE GENOMIC DNA]</scope>
    <source>
        <tissue evidence="14">Muscle</tissue>
    </source>
</reference>
<evidence type="ECO:0000256" key="2">
    <source>
        <dbReference type="ARBA" id="ARBA00010260"/>
    </source>
</evidence>
<dbReference type="GO" id="GO:0090263">
    <property type="term" value="P:positive regulation of canonical Wnt signaling pathway"/>
    <property type="evidence" value="ECO:0007669"/>
    <property type="project" value="TreeGrafter"/>
</dbReference>
<keyword evidence="9 12" id="KW-0357">Heparan sulfate</keyword>
<name>A0A423U4J9_PENVA</name>
<comment type="similarity">
    <text evidence="2 11">Belongs to the glypican family.</text>
</comment>
<dbReference type="GO" id="GO:1905475">
    <property type="term" value="P:regulation of protein localization to membrane"/>
    <property type="evidence" value="ECO:0007669"/>
    <property type="project" value="TreeGrafter"/>
</dbReference>
<dbReference type="EMBL" id="QCYY01000661">
    <property type="protein sequence ID" value="ROT83609.1"/>
    <property type="molecule type" value="Genomic_DNA"/>
</dbReference>
<comment type="function">
    <text evidence="12">Cell surface proteoglycan.</text>
</comment>
<keyword evidence="15" id="KW-1185">Reference proteome</keyword>
<dbReference type="GO" id="GO:0005576">
    <property type="term" value="C:extracellular region"/>
    <property type="evidence" value="ECO:0007669"/>
    <property type="project" value="TreeGrafter"/>
</dbReference>
<dbReference type="OrthoDB" id="6380619at2759"/>
<sequence>MGVVEKALSSAEHRTLKLFQATYPRLAPAARPVLHELVASMKAALTSPNEMALEHALAAFWDDLFAPVYHNALHSRLPPFSQVYSECLRDAQRTVQPWGIIPALVGEPLLRGLRTVRLFLHSLDVGIEVVNSARKFPVPSECGEAAARLRFCGACHGTLAPPCFGMCLNVARGCLAPLAEVDGAWGDLAGTVARVHESLQASRLSHLLHQLPEKLSEAVMVALERGPKLQKKTSSEKQQNKNKNKSSRAP</sequence>
<evidence type="ECO:0000256" key="7">
    <source>
        <dbReference type="ARBA" id="ARBA00023136"/>
    </source>
</evidence>
<evidence type="ECO:0000256" key="12">
    <source>
        <dbReference type="RuleBase" id="RU003519"/>
    </source>
</evidence>
<comment type="subcellular location">
    <subcellularLocation>
        <location evidence="1 12">Cell membrane</location>
        <topology evidence="1 12">Lipid-anchor</topology>
        <topology evidence="1 12">GPI-anchor</topology>
    </subcellularLocation>
</comment>
<dbReference type="GO" id="GO:0098552">
    <property type="term" value="C:side of membrane"/>
    <property type="evidence" value="ECO:0007669"/>
    <property type="project" value="UniProtKB-KW"/>
</dbReference>
<dbReference type="GO" id="GO:0009986">
    <property type="term" value="C:cell surface"/>
    <property type="evidence" value="ECO:0007669"/>
    <property type="project" value="TreeGrafter"/>
</dbReference>
<evidence type="ECO:0000256" key="3">
    <source>
        <dbReference type="ARBA" id="ARBA00022475"/>
    </source>
</evidence>
<keyword evidence="10 12" id="KW-0449">Lipoprotein</keyword>
<keyword evidence="5" id="KW-0732">Signal</keyword>
<dbReference type="InterPro" id="IPR001863">
    <property type="entry name" value="Glypican"/>
</dbReference>
<dbReference type="Pfam" id="PF01153">
    <property type="entry name" value="Glypican"/>
    <property type="match status" value="1"/>
</dbReference>
<feature type="region of interest" description="Disordered" evidence="13">
    <location>
        <begin position="225"/>
        <end position="250"/>
    </location>
</feature>
<feature type="compositionally biased region" description="Basic residues" evidence="13">
    <location>
        <begin position="240"/>
        <end position="250"/>
    </location>
</feature>
<dbReference type="GO" id="GO:0005886">
    <property type="term" value="C:plasma membrane"/>
    <property type="evidence" value="ECO:0007669"/>
    <property type="project" value="UniProtKB-SubCell"/>
</dbReference>
<evidence type="ECO:0000256" key="9">
    <source>
        <dbReference type="ARBA" id="ARBA00023207"/>
    </source>
</evidence>
<accession>A0A423U4J9</accession>